<evidence type="ECO:0000313" key="3">
    <source>
        <dbReference type="EMBL" id="RLP74678.1"/>
    </source>
</evidence>
<dbReference type="GO" id="GO:0005737">
    <property type="term" value="C:cytoplasm"/>
    <property type="evidence" value="ECO:0007669"/>
    <property type="project" value="UniProtKB-ARBA"/>
</dbReference>
<dbReference type="PANTHER" id="PTHR13343">
    <property type="entry name" value="CREG1 PROTEIN"/>
    <property type="match status" value="1"/>
</dbReference>
<dbReference type="Pfam" id="PF13883">
    <property type="entry name" value="CREG_beta-barrel"/>
    <property type="match status" value="1"/>
</dbReference>
<dbReference type="AlphaFoldDB" id="A0A3L7A401"/>
<dbReference type="Gene3D" id="2.30.110.10">
    <property type="entry name" value="Electron Transport, Fmn-binding Protein, Chain A"/>
    <property type="match status" value="1"/>
</dbReference>
<dbReference type="PANTHER" id="PTHR13343:SF17">
    <property type="entry name" value="CELLULAR REPRESSOR OF E1A-STIMULATED GENES, ISOFORM A"/>
    <property type="match status" value="1"/>
</dbReference>
<organism evidence="3 4">
    <name type="scientific">Xanthobacter tagetidis</name>
    <dbReference type="NCBI Taxonomy" id="60216"/>
    <lineage>
        <taxon>Bacteria</taxon>
        <taxon>Pseudomonadati</taxon>
        <taxon>Pseudomonadota</taxon>
        <taxon>Alphaproteobacteria</taxon>
        <taxon>Hyphomicrobiales</taxon>
        <taxon>Xanthobacteraceae</taxon>
        <taxon>Xanthobacter</taxon>
    </lineage>
</organism>
<dbReference type="OrthoDB" id="9814594at2"/>
<sequence length="239" mass="25538">MSDTAATAVRRLIREARFGALGTLEDGGAPYASLVAVATDDAGRPTFLISRLARHTRNIARDPRISLLVSAAGVADPMNSPRASLLGRIAPAGDDARPRFLARHPDASGYADFADFAFYRMEVEEAHLVEGFGRIVDVAGTKLLTDWSAAADLKAAAEGVIAHMNSDHADAVALYATRLLGAPDGDWRMLAIDPEGCELALGDRVRRLDFAETCTNSAAVRKELVRLVGEARRDNPASI</sequence>
<dbReference type="EMBL" id="RCTF01000018">
    <property type="protein sequence ID" value="RLP74678.1"/>
    <property type="molecule type" value="Genomic_DNA"/>
</dbReference>
<keyword evidence="4" id="KW-1185">Reference proteome</keyword>
<feature type="domain" description="CREG-like beta-barrel" evidence="2">
    <location>
        <begin position="4"/>
        <end position="137"/>
    </location>
</feature>
<proteinExistence type="predicted"/>
<dbReference type="InterPro" id="IPR037119">
    <property type="entry name" value="Haem_oxidase_HugZ-like_sf"/>
</dbReference>
<feature type="domain" description="DUF2470" evidence="1">
    <location>
        <begin position="158"/>
        <end position="227"/>
    </location>
</feature>
<dbReference type="InterPro" id="IPR012349">
    <property type="entry name" value="Split_barrel_FMN-bd"/>
</dbReference>
<dbReference type="RefSeq" id="WP_121624839.1">
    <property type="nucleotide sequence ID" value="NZ_JACIIW010000010.1"/>
</dbReference>
<dbReference type="InterPro" id="IPR019595">
    <property type="entry name" value="DUF2470"/>
</dbReference>
<gene>
    <name evidence="3" type="ORF">D9R14_18570</name>
</gene>
<name>A0A3L7A401_9HYPH</name>
<protein>
    <submittedName>
        <fullName evidence="3">HugZ family protein</fullName>
    </submittedName>
</protein>
<evidence type="ECO:0000259" key="1">
    <source>
        <dbReference type="Pfam" id="PF10615"/>
    </source>
</evidence>
<comment type="caution">
    <text evidence="3">The sequence shown here is derived from an EMBL/GenBank/DDBJ whole genome shotgun (WGS) entry which is preliminary data.</text>
</comment>
<dbReference type="InterPro" id="IPR055343">
    <property type="entry name" value="CREG_beta-barrel"/>
</dbReference>
<dbReference type="SUPFAM" id="SSF50475">
    <property type="entry name" value="FMN-binding split barrel"/>
    <property type="match status" value="1"/>
</dbReference>
<dbReference type="Proteomes" id="UP000269692">
    <property type="component" value="Unassembled WGS sequence"/>
</dbReference>
<dbReference type="Gene3D" id="3.20.180.10">
    <property type="entry name" value="PNP-oxidase-like"/>
    <property type="match status" value="1"/>
</dbReference>
<reference evidence="3 4" key="1">
    <citation type="submission" date="2018-10" db="EMBL/GenBank/DDBJ databases">
        <title>Xanthobacter tagetidis genome sequencing and assembly.</title>
        <authorList>
            <person name="Maclea K.S."/>
            <person name="Goen A.E."/>
            <person name="Fatima S.A."/>
        </authorList>
    </citation>
    <scope>NUCLEOTIDE SEQUENCE [LARGE SCALE GENOMIC DNA]</scope>
    <source>
        <strain evidence="3 4">ATCC 700314</strain>
    </source>
</reference>
<evidence type="ECO:0000259" key="2">
    <source>
        <dbReference type="Pfam" id="PF13883"/>
    </source>
</evidence>
<dbReference type="Pfam" id="PF10615">
    <property type="entry name" value="DUF2470"/>
    <property type="match status" value="1"/>
</dbReference>
<evidence type="ECO:0000313" key="4">
    <source>
        <dbReference type="Proteomes" id="UP000269692"/>
    </source>
</evidence>
<accession>A0A3L7A401</accession>